<dbReference type="InterPro" id="IPR003593">
    <property type="entry name" value="AAA+_ATPase"/>
</dbReference>
<dbReference type="PROSITE" id="PS00211">
    <property type="entry name" value="ABC_TRANSPORTER_1"/>
    <property type="match status" value="1"/>
</dbReference>
<dbReference type="Proteomes" id="UP000028875">
    <property type="component" value="Unassembled WGS sequence"/>
</dbReference>
<keyword evidence="2 4" id="KW-0067">ATP-binding</keyword>
<evidence type="ECO:0000313" key="4">
    <source>
        <dbReference type="EMBL" id="CDQ41078.1"/>
    </source>
</evidence>
<dbReference type="SMART" id="SM00382">
    <property type="entry name" value="AAA"/>
    <property type="match status" value="1"/>
</dbReference>
<dbReference type="PANTHER" id="PTHR43582:SF2">
    <property type="entry name" value="LINEARMYCIN RESISTANCE ATP-BINDING PROTEIN LNRL"/>
    <property type="match status" value="1"/>
</dbReference>
<dbReference type="STRING" id="1462526.BN990_03430"/>
<dbReference type="InterPro" id="IPR003439">
    <property type="entry name" value="ABC_transporter-like_ATP-bd"/>
</dbReference>
<reference evidence="4 5" key="1">
    <citation type="submission" date="2014-03" db="EMBL/GenBank/DDBJ databases">
        <authorList>
            <person name="Urmite Genomes U."/>
        </authorList>
    </citation>
    <scope>NUCLEOTIDE SEQUENCE [LARGE SCALE GENOMIC DNA]</scope>
    <source>
        <strain evidence="4 5">Vm-5</strain>
    </source>
</reference>
<accession>A0A024QEV9</accession>
<dbReference type="PANTHER" id="PTHR43582">
    <property type="entry name" value="LINEARMYCIN RESISTANCE ATP-BINDING PROTEIN LNRL"/>
    <property type="match status" value="1"/>
</dbReference>
<name>A0A024QEV9_9BACI</name>
<protein>
    <submittedName>
        <fullName evidence="4">Doxorubicin resistance ATP-binding protein DrrA</fullName>
    </submittedName>
</protein>
<dbReference type="PROSITE" id="PS50893">
    <property type="entry name" value="ABC_TRANSPORTER_2"/>
    <property type="match status" value="1"/>
</dbReference>
<dbReference type="RefSeq" id="WP_038245808.1">
    <property type="nucleotide sequence ID" value="NZ_BNER01000007.1"/>
</dbReference>
<proteinExistence type="predicted"/>
<keyword evidence="1" id="KW-0547">Nucleotide-binding</keyword>
<evidence type="ECO:0000256" key="2">
    <source>
        <dbReference type="ARBA" id="ARBA00022840"/>
    </source>
</evidence>
<dbReference type="InterPro" id="IPR017871">
    <property type="entry name" value="ABC_transporter-like_CS"/>
</dbReference>
<dbReference type="Gene3D" id="3.40.50.300">
    <property type="entry name" value="P-loop containing nucleotide triphosphate hydrolases"/>
    <property type="match status" value="1"/>
</dbReference>
<gene>
    <name evidence="4" type="primary">drrA_4</name>
    <name evidence="4" type="ORF">BN990_03430</name>
</gene>
<dbReference type="AlphaFoldDB" id="A0A024QEV9"/>
<evidence type="ECO:0000259" key="3">
    <source>
        <dbReference type="PROSITE" id="PS50893"/>
    </source>
</evidence>
<dbReference type="eggNOG" id="COG1131">
    <property type="taxonomic scope" value="Bacteria"/>
</dbReference>
<sequence length="299" mass="33471">MLTIKHIKKKHKKIQALQDVSLQMEIGKCYGLIGPNGAGKSSLLKILASINQPDDGKVLINNESLSKKHKGLIGYIPQELSLEETVSAYQNLLFFGKLYGLKGKQLKSSIYQVLQLIGLTERAKEKVFTFSGGMKRRLNIGCALLHQPSILIMDEPTVGIDPQSRQFIFQLIHELKQQHTLIIYASHYMEEIEEICDEAVFIDHGNIIKSATIQELANAYASPSVFIKGDTCLPDHASLIGRVTNKHGGYIITTNHPLSTMESIIQHCHTNNILPEQLELLKPRLEDTFFSLTGSQLRD</sequence>
<evidence type="ECO:0000313" key="5">
    <source>
        <dbReference type="Proteomes" id="UP000028875"/>
    </source>
</evidence>
<dbReference type="InterPro" id="IPR027417">
    <property type="entry name" value="P-loop_NTPase"/>
</dbReference>
<dbReference type="OrthoDB" id="9804819at2"/>
<evidence type="ECO:0000256" key="1">
    <source>
        <dbReference type="ARBA" id="ARBA00022741"/>
    </source>
</evidence>
<comment type="caution">
    <text evidence="4">The sequence shown here is derived from an EMBL/GenBank/DDBJ whole genome shotgun (WGS) entry which is preliminary data.</text>
</comment>
<dbReference type="EMBL" id="CCDP010000002">
    <property type="protein sequence ID" value="CDQ41078.1"/>
    <property type="molecule type" value="Genomic_DNA"/>
</dbReference>
<reference evidence="5" key="2">
    <citation type="submission" date="2014-05" db="EMBL/GenBank/DDBJ databases">
        <title>Draft genome sequence of Virgibacillus massiliensis Vm-5.</title>
        <authorList>
            <person name="Khelaifia S."/>
            <person name="Croce O."/>
            <person name="Lagier J.C."/>
            <person name="Raoult D."/>
        </authorList>
    </citation>
    <scope>NUCLEOTIDE SEQUENCE [LARGE SCALE GENOMIC DNA]</scope>
    <source>
        <strain evidence="5">Vm-5</strain>
    </source>
</reference>
<feature type="domain" description="ABC transporter" evidence="3">
    <location>
        <begin position="2"/>
        <end position="229"/>
    </location>
</feature>
<dbReference type="GO" id="GO:0005524">
    <property type="term" value="F:ATP binding"/>
    <property type="evidence" value="ECO:0007669"/>
    <property type="project" value="UniProtKB-KW"/>
</dbReference>
<organism evidence="4 5">
    <name type="scientific">Virgibacillus massiliensis</name>
    <dbReference type="NCBI Taxonomy" id="1462526"/>
    <lineage>
        <taxon>Bacteria</taxon>
        <taxon>Bacillati</taxon>
        <taxon>Bacillota</taxon>
        <taxon>Bacilli</taxon>
        <taxon>Bacillales</taxon>
        <taxon>Bacillaceae</taxon>
        <taxon>Virgibacillus</taxon>
    </lineage>
</organism>
<dbReference type="GO" id="GO:0016887">
    <property type="term" value="F:ATP hydrolysis activity"/>
    <property type="evidence" value="ECO:0007669"/>
    <property type="project" value="InterPro"/>
</dbReference>
<keyword evidence="5" id="KW-1185">Reference proteome</keyword>
<dbReference type="SUPFAM" id="SSF52540">
    <property type="entry name" value="P-loop containing nucleoside triphosphate hydrolases"/>
    <property type="match status" value="1"/>
</dbReference>
<dbReference type="Pfam" id="PF00005">
    <property type="entry name" value="ABC_tran"/>
    <property type="match status" value="1"/>
</dbReference>